<dbReference type="AlphaFoldDB" id="A0AAD4VD80"/>
<organism evidence="1 2">
    <name type="scientific">Prunus dulcis</name>
    <name type="common">Almond</name>
    <name type="synonym">Amygdalus dulcis</name>
    <dbReference type="NCBI Taxonomy" id="3755"/>
    <lineage>
        <taxon>Eukaryota</taxon>
        <taxon>Viridiplantae</taxon>
        <taxon>Streptophyta</taxon>
        <taxon>Embryophyta</taxon>
        <taxon>Tracheophyta</taxon>
        <taxon>Spermatophyta</taxon>
        <taxon>Magnoliopsida</taxon>
        <taxon>eudicotyledons</taxon>
        <taxon>Gunneridae</taxon>
        <taxon>Pentapetalae</taxon>
        <taxon>rosids</taxon>
        <taxon>fabids</taxon>
        <taxon>Rosales</taxon>
        <taxon>Rosaceae</taxon>
        <taxon>Amygdaloideae</taxon>
        <taxon>Amygdaleae</taxon>
        <taxon>Prunus</taxon>
    </lineage>
</organism>
<comment type="caution">
    <text evidence="1">The sequence shown here is derived from an EMBL/GenBank/DDBJ whole genome shotgun (WGS) entry which is preliminary data.</text>
</comment>
<dbReference type="PANTHER" id="PTHR11697:SF230">
    <property type="entry name" value="ZINC FINGER, MYM DOMAIN CONTAINING 1"/>
    <property type="match status" value="1"/>
</dbReference>
<name>A0AAD4VD80_PRUDU</name>
<dbReference type="EMBL" id="JAJFAZ020000006">
    <property type="protein sequence ID" value="KAI5322728.1"/>
    <property type="molecule type" value="Genomic_DNA"/>
</dbReference>
<keyword evidence="2" id="KW-1185">Reference proteome</keyword>
<accession>A0AAD4VD80</accession>
<dbReference type="Proteomes" id="UP001054821">
    <property type="component" value="Chromosome 6"/>
</dbReference>
<proteinExistence type="predicted"/>
<dbReference type="InterPro" id="IPR055298">
    <property type="entry name" value="AtLOH3-like"/>
</dbReference>
<sequence>MRALVAASKDVAPIRLFFSTLNSIINLITASPKRHGELQSTQEIDIAHMVDTGERETVVETLIKDEASNSIRGEATAFNQMKLSMFPISSRETSVPKEALKKLRLEGWDTFFEEVESFCKKHDIDMPDMNAPYKVGTRRSCQQRDDITIEHHYQVDLFNDK</sequence>
<reference evidence="1 2" key="1">
    <citation type="journal article" date="2022" name="G3 (Bethesda)">
        <title>Whole-genome sequence and methylome profiling of the almond [Prunus dulcis (Mill.) D.A. Webb] cultivar 'Nonpareil'.</title>
        <authorList>
            <person name="D'Amico-Willman K.M."/>
            <person name="Ouma W.Z."/>
            <person name="Meulia T."/>
            <person name="Sideli G.M."/>
            <person name="Gradziel T.M."/>
            <person name="Fresnedo-Ramirez J."/>
        </authorList>
    </citation>
    <scope>NUCLEOTIDE SEQUENCE [LARGE SCALE GENOMIC DNA]</scope>
    <source>
        <strain evidence="1">Clone GOH B32 T37-40</strain>
    </source>
</reference>
<gene>
    <name evidence="1" type="ORF">L3X38_031800</name>
</gene>
<protein>
    <submittedName>
        <fullName evidence="1">Uncharacterized protein</fullName>
    </submittedName>
</protein>
<evidence type="ECO:0000313" key="1">
    <source>
        <dbReference type="EMBL" id="KAI5322728.1"/>
    </source>
</evidence>
<evidence type="ECO:0000313" key="2">
    <source>
        <dbReference type="Proteomes" id="UP001054821"/>
    </source>
</evidence>
<dbReference type="PANTHER" id="PTHR11697">
    <property type="entry name" value="GENERAL TRANSCRIPTION FACTOR 2-RELATED ZINC FINGER PROTEIN"/>
    <property type="match status" value="1"/>
</dbReference>